<dbReference type="Proteomes" id="UP000075243">
    <property type="component" value="Unassembled WGS sequence"/>
</dbReference>
<name>A0A151SBS7_CAJCA</name>
<evidence type="ECO:0000313" key="1">
    <source>
        <dbReference type="EMBL" id="KYP52270.1"/>
    </source>
</evidence>
<reference evidence="1" key="1">
    <citation type="journal article" date="2012" name="Nat. Biotechnol.">
        <title>Draft genome sequence of pigeonpea (Cajanus cajan), an orphan legume crop of resource-poor farmers.</title>
        <authorList>
            <person name="Varshney R.K."/>
            <person name="Chen W."/>
            <person name="Li Y."/>
            <person name="Bharti A.K."/>
            <person name="Saxena R.K."/>
            <person name="Schlueter J.A."/>
            <person name="Donoghue M.T."/>
            <person name="Azam S."/>
            <person name="Fan G."/>
            <person name="Whaley A.M."/>
            <person name="Farmer A.D."/>
            <person name="Sheridan J."/>
            <person name="Iwata A."/>
            <person name="Tuteja R."/>
            <person name="Penmetsa R.V."/>
            <person name="Wu W."/>
            <person name="Upadhyaya H.D."/>
            <person name="Yang S.P."/>
            <person name="Shah T."/>
            <person name="Saxena K.B."/>
            <person name="Michael T."/>
            <person name="McCombie W.R."/>
            <person name="Yang B."/>
            <person name="Zhang G."/>
            <person name="Yang H."/>
            <person name="Wang J."/>
            <person name="Spillane C."/>
            <person name="Cook D.R."/>
            <person name="May G.D."/>
            <person name="Xu X."/>
            <person name="Jackson S.A."/>
        </authorList>
    </citation>
    <scope>NUCLEOTIDE SEQUENCE [LARGE SCALE GENOMIC DNA]</scope>
</reference>
<organism evidence="1 2">
    <name type="scientific">Cajanus cajan</name>
    <name type="common">Pigeon pea</name>
    <name type="synonym">Cajanus indicus</name>
    <dbReference type="NCBI Taxonomy" id="3821"/>
    <lineage>
        <taxon>Eukaryota</taxon>
        <taxon>Viridiplantae</taxon>
        <taxon>Streptophyta</taxon>
        <taxon>Embryophyta</taxon>
        <taxon>Tracheophyta</taxon>
        <taxon>Spermatophyta</taxon>
        <taxon>Magnoliopsida</taxon>
        <taxon>eudicotyledons</taxon>
        <taxon>Gunneridae</taxon>
        <taxon>Pentapetalae</taxon>
        <taxon>rosids</taxon>
        <taxon>fabids</taxon>
        <taxon>Fabales</taxon>
        <taxon>Fabaceae</taxon>
        <taxon>Papilionoideae</taxon>
        <taxon>50 kb inversion clade</taxon>
        <taxon>NPAAA clade</taxon>
        <taxon>indigoferoid/millettioid clade</taxon>
        <taxon>Phaseoleae</taxon>
        <taxon>Cajanus</taxon>
    </lineage>
</organism>
<keyword evidence="2" id="KW-1185">Reference proteome</keyword>
<dbReference type="Gramene" id="C.cajan_26621.t">
    <property type="protein sequence ID" value="C.cajan_26621.t.cds1"/>
    <property type="gene ID" value="C.cajan_26621"/>
</dbReference>
<dbReference type="PANTHER" id="PTHR47481">
    <property type="match status" value="1"/>
</dbReference>
<evidence type="ECO:0008006" key="3">
    <source>
        <dbReference type="Google" id="ProtNLM"/>
    </source>
</evidence>
<proteinExistence type="predicted"/>
<accession>A0A151SBS7</accession>
<dbReference type="Pfam" id="PF14223">
    <property type="entry name" value="Retrotran_gag_2"/>
    <property type="match status" value="1"/>
</dbReference>
<gene>
    <name evidence="1" type="ORF">KK1_025874</name>
</gene>
<sequence>MSKDMLTRVISRKTSFQLWDKIHSYFLSHTNAKAHQLHNELHNTNFENQTISDYVLHIQTFVDALTAISDFVSSKEHLDIILEGYPSRT</sequence>
<evidence type="ECO:0000313" key="2">
    <source>
        <dbReference type="Proteomes" id="UP000075243"/>
    </source>
</evidence>
<dbReference type="PANTHER" id="PTHR47481:SF22">
    <property type="entry name" value="RETROTRANSPOSON GAG DOMAIN-CONTAINING PROTEIN"/>
    <property type="match status" value="1"/>
</dbReference>
<dbReference type="EMBL" id="KQ483426">
    <property type="protein sequence ID" value="KYP52270.1"/>
    <property type="molecule type" value="Genomic_DNA"/>
</dbReference>
<dbReference type="AlphaFoldDB" id="A0A151SBS7"/>
<protein>
    <recommendedName>
        <fullName evidence="3">Retrovirus-related Pol polyprotein from transposon TNT 1-94</fullName>
    </recommendedName>
</protein>